<dbReference type="AlphaFoldDB" id="E4X2U4"/>
<protein>
    <submittedName>
        <fullName evidence="1">Uncharacterized protein</fullName>
    </submittedName>
</protein>
<gene>
    <name evidence="1" type="ORF">GSOID_T00017576001</name>
</gene>
<keyword evidence="2" id="KW-1185">Reference proteome</keyword>
<dbReference type="InParanoid" id="E4X2U4"/>
<sequence length="35" mass="3907">MEVIQLSSKLLQLQLQSSFSRTNREKALDLSAASL</sequence>
<name>E4X2U4_OIKDI</name>
<evidence type="ECO:0000313" key="2">
    <source>
        <dbReference type="Proteomes" id="UP000001307"/>
    </source>
</evidence>
<accession>E4X2U4</accession>
<organism evidence="1">
    <name type="scientific">Oikopleura dioica</name>
    <name type="common">Tunicate</name>
    <dbReference type="NCBI Taxonomy" id="34765"/>
    <lineage>
        <taxon>Eukaryota</taxon>
        <taxon>Metazoa</taxon>
        <taxon>Chordata</taxon>
        <taxon>Tunicata</taxon>
        <taxon>Appendicularia</taxon>
        <taxon>Copelata</taxon>
        <taxon>Oikopleuridae</taxon>
        <taxon>Oikopleura</taxon>
    </lineage>
</organism>
<dbReference type="Proteomes" id="UP000001307">
    <property type="component" value="Unassembled WGS sequence"/>
</dbReference>
<dbReference type="EMBL" id="FN653023">
    <property type="protein sequence ID" value="CBY17947.1"/>
    <property type="molecule type" value="Genomic_DNA"/>
</dbReference>
<proteinExistence type="predicted"/>
<reference evidence="1" key="1">
    <citation type="journal article" date="2010" name="Science">
        <title>Plasticity of animal genome architecture unmasked by rapid evolution of a pelagic tunicate.</title>
        <authorList>
            <person name="Denoeud F."/>
            <person name="Henriet S."/>
            <person name="Mungpakdee S."/>
            <person name="Aury J.M."/>
            <person name="Da Silva C."/>
            <person name="Brinkmann H."/>
            <person name="Mikhaleva J."/>
            <person name="Olsen L.C."/>
            <person name="Jubin C."/>
            <person name="Canestro C."/>
            <person name="Bouquet J.M."/>
            <person name="Danks G."/>
            <person name="Poulain J."/>
            <person name="Campsteijn C."/>
            <person name="Adamski M."/>
            <person name="Cross I."/>
            <person name="Yadetie F."/>
            <person name="Muffato M."/>
            <person name="Louis A."/>
            <person name="Butcher S."/>
            <person name="Tsagkogeorga G."/>
            <person name="Konrad A."/>
            <person name="Singh S."/>
            <person name="Jensen M.F."/>
            <person name="Cong E.H."/>
            <person name="Eikeseth-Otteraa H."/>
            <person name="Noel B."/>
            <person name="Anthouard V."/>
            <person name="Porcel B.M."/>
            <person name="Kachouri-Lafond R."/>
            <person name="Nishino A."/>
            <person name="Ugolini M."/>
            <person name="Chourrout P."/>
            <person name="Nishida H."/>
            <person name="Aasland R."/>
            <person name="Huzurbazar S."/>
            <person name="Westhof E."/>
            <person name="Delsuc F."/>
            <person name="Lehrach H."/>
            <person name="Reinhardt R."/>
            <person name="Weissenbach J."/>
            <person name="Roy S.W."/>
            <person name="Artiguenave F."/>
            <person name="Postlethwait J.H."/>
            <person name="Manak J.R."/>
            <person name="Thompson E.M."/>
            <person name="Jaillon O."/>
            <person name="Du Pasquier L."/>
            <person name="Boudinot P."/>
            <person name="Liberles D.A."/>
            <person name="Volff J.N."/>
            <person name="Philippe H."/>
            <person name="Lenhard B."/>
            <person name="Roest Crollius H."/>
            <person name="Wincker P."/>
            <person name="Chourrout D."/>
        </authorList>
    </citation>
    <scope>NUCLEOTIDE SEQUENCE [LARGE SCALE GENOMIC DNA]</scope>
</reference>
<evidence type="ECO:0000313" key="1">
    <source>
        <dbReference type="EMBL" id="CBY17947.1"/>
    </source>
</evidence>